<proteinExistence type="predicted"/>
<dbReference type="InterPro" id="IPR039532">
    <property type="entry name" value="TetR_C_Firmicutes"/>
</dbReference>
<dbReference type="PANTHER" id="PTHR43479:SF7">
    <property type="entry name" value="TETR-FAMILY TRANSCRIPTIONAL REGULATOR"/>
    <property type="match status" value="1"/>
</dbReference>
<dbReference type="Pfam" id="PF14278">
    <property type="entry name" value="TetR_C_8"/>
    <property type="match status" value="1"/>
</dbReference>
<dbReference type="GO" id="GO:0003677">
    <property type="term" value="F:DNA binding"/>
    <property type="evidence" value="ECO:0007669"/>
    <property type="project" value="UniProtKB-UniRule"/>
</dbReference>
<dbReference type="Gene3D" id="1.10.357.10">
    <property type="entry name" value="Tetracycline Repressor, domain 2"/>
    <property type="match status" value="1"/>
</dbReference>
<accession>A0A2S0KLC2</accession>
<dbReference type="PROSITE" id="PS50977">
    <property type="entry name" value="HTH_TETR_2"/>
    <property type="match status" value="1"/>
</dbReference>
<protein>
    <recommendedName>
        <fullName evidence="3">HTH tetR-type domain-containing protein</fullName>
    </recommendedName>
</protein>
<dbReference type="RefSeq" id="WP_106011809.1">
    <property type="nucleotide sequence ID" value="NZ_CP027226.1"/>
</dbReference>
<dbReference type="EMBL" id="CP027226">
    <property type="protein sequence ID" value="AVM41821.1"/>
    <property type="molecule type" value="Genomic_DNA"/>
</dbReference>
<dbReference type="Pfam" id="PF00440">
    <property type="entry name" value="TetR_N"/>
    <property type="match status" value="1"/>
</dbReference>
<dbReference type="InterPro" id="IPR050624">
    <property type="entry name" value="HTH-type_Tx_Regulator"/>
</dbReference>
<dbReference type="AlphaFoldDB" id="A0A2S0KLC2"/>
<sequence length="191" mass="22573">MRNEINSYNTKLLLANTLKELLKRKPFAKVTVTEIIKLSEVNRNTFYYHFEDIYDLLLWFLNQEAINKVRNYDSIDDINDAINFTLDYIDENRKFLKNIINSVGEHDLKRFLSKDFLEIIGNYIRLAEKEMKIDIDEDYRNFLTTYITEAIAGILIELIYKKGPAPHDKINYFIQVTSKNAIIASLKAYEK</sequence>
<dbReference type="PANTHER" id="PTHR43479">
    <property type="entry name" value="ACREF/ENVCD OPERON REPRESSOR-RELATED"/>
    <property type="match status" value="1"/>
</dbReference>
<dbReference type="Proteomes" id="UP000237947">
    <property type="component" value="Chromosome"/>
</dbReference>
<evidence type="ECO:0000313" key="5">
    <source>
        <dbReference type="Proteomes" id="UP000237947"/>
    </source>
</evidence>
<dbReference type="SUPFAM" id="SSF46689">
    <property type="entry name" value="Homeodomain-like"/>
    <property type="match status" value="1"/>
</dbReference>
<dbReference type="InterPro" id="IPR009057">
    <property type="entry name" value="Homeodomain-like_sf"/>
</dbReference>
<dbReference type="OrthoDB" id="9810250at2"/>
<feature type="domain" description="HTH tetR-type" evidence="3">
    <location>
        <begin position="8"/>
        <end position="68"/>
    </location>
</feature>
<dbReference type="InterPro" id="IPR001647">
    <property type="entry name" value="HTH_TetR"/>
</dbReference>
<evidence type="ECO:0000313" key="4">
    <source>
        <dbReference type="EMBL" id="AVM41821.1"/>
    </source>
</evidence>
<keyword evidence="5" id="KW-1185">Reference proteome</keyword>
<evidence type="ECO:0000259" key="3">
    <source>
        <dbReference type="PROSITE" id="PS50977"/>
    </source>
</evidence>
<evidence type="ECO:0000256" key="1">
    <source>
        <dbReference type="ARBA" id="ARBA00023125"/>
    </source>
</evidence>
<feature type="DNA-binding region" description="H-T-H motif" evidence="2">
    <location>
        <begin position="31"/>
        <end position="50"/>
    </location>
</feature>
<dbReference type="KEGG" id="fsa:C5Q98_00615"/>
<reference evidence="5" key="1">
    <citation type="submission" date="2018-02" db="EMBL/GenBank/DDBJ databases">
        <authorList>
            <person name="Holder M.E."/>
            <person name="Ajami N.J."/>
            <person name="Petrosino J.F."/>
        </authorList>
    </citation>
    <scope>NUCLEOTIDE SEQUENCE [LARGE SCALE GENOMIC DNA]</scope>
    <source>
        <strain evidence="5">CCUG 47711</strain>
    </source>
</reference>
<evidence type="ECO:0000256" key="2">
    <source>
        <dbReference type="PROSITE-ProRule" id="PRU00335"/>
    </source>
</evidence>
<keyword evidence="1 2" id="KW-0238">DNA-binding</keyword>
<gene>
    <name evidence="4" type="ORF">C5Q98_00615</name>
</gene>
<name>A0A2S0KLC2_9FIRM</name>
<organism evidence="4 5">
    <name type="scientific">Fastidiosipila sanguinis</name>
    <dbReference type="NCBI Taxonomy" id="236753"/>
    <lineage>
        <taxon>Bacteria</taxon>
        <taxon>Bacillati</taxon>
        <taxon>Bacillota</taxon>
        <taxon>Clostridia</taxon>
        <taxon>Eubacteriales</taxon>
        <taxon>Oscillospiraceae</taxon>
        <taxon>Fastidiosipila</taxon>
    </lineage>
</organism>